<feature type="compositionally biased region" description="Polar residues" evidence="1">
    <location>
        <begin position="66"/>
        <end position="77"/>
    </location>
</feature>
<reference evidence="2 3" key="1">
    <citation type="journal article" date="2015" name="Sci. Rep.">
        <title>The power of single molecule real-time sequencing technology in the de novo assembly of a eukaryotic genome.</title>
        <authorList>
            <person name="Sakai H."/>
            <person name="Naito K."/>
            <person name="Ogiso-Tanaka E."/>
            <person name="Takahashi Y."/>
            <person name="Iseki K."/>
            <person name="Muto C."/>
            <person name="Satou K."/>
            <person name="Teruya K."/>
            <person name="Shiroma A."/>
            <person name="Shimoji M."/>
            <person name="Hirano T."/>
            <person name="Itoh T."/>
            <person name="Kaga A."/>
            <person name="Tomooka N."/>
        </authorList>
    </citation>
    <scope>NUCLEOTIDE SEQUENCE [LARGE SCALE GENOMIC DNA]</scope>
    <source>
        <strain evidence="3">cv. Shumari</strain>
    </source>
</reference>
<gene>
    <name evidence="2" type="primary">Vigan.01G340300</name>
    <name evidence="2" type="ORF">VIGAN_01340300</name>
</gene>
<evidence type="ECO:0000313" key="3">
    <source>
        <dbReference type="Proteomes" id="UP000291084"/>
    </source>
</evidence>
<dbReference type="AlphaFoldDB" id="A0A0S3R4M6"/>
<protein>
    <submittedName>
        <fullName evidence="2">Uncharacterized protein</fullName>
    </submittedName>
</protein>
<feature type="compositionally biased region" description="Basic and acidic residues" evidence="1">
    <location>
        <begin position="1"/>
        <end position="12"/>
    </location>
</feature>
<dbReference type="Proteomes" id="UP000291084">
    <property type="component" value="Chromosome 1"/>
</dbReference>
<feature type="region of interest" description="Disordered" evidence="1">
    <location>
        <begin position="1"/>
        <end position="88"/>
    </location>
</feature>
<sequence length="88" mass="10100">MLITKITHETRGVKTPTHKRTTYYQRLNSSRNISIKTTPRNCKPVRKGPTAKTKEHQNFTKKQKRTNTSQASKTNLSADKKTPRTICS</sequence>
<keyword evidence="3" id="KW-1185">Reference proteome</keyword>
<evidence type="ECO:0000256" key="1">
    <source>
        <dbReference type="SAM" id="MobiDB-lite"/>
    </source>
</evidence>
<accession>A0A0S3R4M6</accession>
<feature type="compositionally biased region" description="Polar residues" evidence="1">
    <location>
        <begin position="22"/>
        <end position="40"/>
    </location>
</feature>
<proteinExistence type="predicted"/>
<dbReference type="EMBL" id="AP015034">
    <property type="protein sequence ID" value="BAT75529.1"/>
    <property type="molecule type" value="Genomic_DNA"/>
</dbReference>
<organism evidence="2 3">
    <name type="scientific">Vigna angularis var. angularis</name>
    <dbReference type="NCBI Taxonomy" id="157739"/>
    <lineage>
        <taxon>Eukaryota</taxon>
        <taxon>Viridiplantae</taxon>
        <taxon>Streptophyta</taxon>
        <taxon>Embryophyta</taxon>
        <taxon>Tracheophyta</taxon>
        <taxon>Spermatophyta</taxon>
        <taxon>Magnoliopsida</taxon>
        <taxon>eudicotyledons</taxon>
        <taxon>Gunneridae</taxon>
        <taxon>Pentapetalae</taxon>
        <taxon>rosids</taxon>
        <taxon>fabids</taxon>
        <taxon>Fabales</taxon>
        <taxon>Fabaceae</taxon>
        <taxon>Papilionoideae</taxon>
        <taxon>50 kb inversion clade</taxon>
        <taxon>NPAAA clade</taxon>
        <taxon>indigoferoid/millettioid clade</taxon>
        <taxon>Phaseoleae</taxon>
        <taxon>Vigna</taxon>
    </lineage>
</organism>
<name>A0A0S3R4M6_PHAAN</name>
<evidence type="ECO:0000313" key="2">
    <source>
        <dbReference type="EMBL" id="BAT75529.1"/>
    </source>
</evidence>
<feature type="non-terminal residue" evidence="2">
    <location>
        <position position="88"/>
    </location>
</feature>